<gene>
    <name evidence="4" type="ORF">E2562_035207</name>
</gene>
<dbReference type="PROSITE" id="PS50088">
    <property type="entry name" value="ANK_REPEAT"/>
    <property type="match status" value="1"/>
</dbReference>
<dbReference type="SUPFAM" id="SSF48403">
    <property type="entry name" value="Ankyrin repeat"/>
    <property type="match status" value="1"/>
</dbReference>
<dbReference type="Proteomes" id="UP000479710">
    <property type="component" value="Unassembled WGS sequence"/>
</dbReference>
<evidence type="ECO:0000313" key="5">
    <source>
        <dbReference type="Proteomes" id="UP000479710"/>
    </source>
</evidence>
<protein>
    <submittedName>
        <fullName evidence="4">Uncharacterized protein</fullName>
    </submittedName>
</protein>
<keyword evidence="1" id="KW-0677">Repeat</keyword>
<feature type="repeat" description="ANK" evidence="3">
    <location>
        <begin position="11"/>
        <end position="43"/>
    </location>
</feature>
<proteinExistence type="predicted"/>
<dbReference type="PANTHER" id="PTHR24186">
    <property type="entry name" value="PROTEIN PHOSPHATASE 1 REGULATORY SUBUNIT"/>
    <property type="match status" value="1"/>
</dbReference>
<keyword evidence="5" id="KW-1185">Reference proteome</keyword>
<organism evidence="4 5">
    <name type="scientific">Oryza meyeriana var. granulata</name>
    <dbReference type="NCBI Taxonomy" id="110450"/>
    <lineage>
        <taxon>Eukaryota</taxon>
        <taxon>Viridiplantae</taxon>
        <taxon>Streptophyta</taxon>
        <taxon>Embryophyta</taxon>
        <taxon>Tracheophyta</taxon>
        <taxon>Spermatophyta</taxon>
        <taxon>Magnoliopsida</taxon>
        <taxon>Liliopsida</taxon>
        <taxon>Poales</taxon>
        <taxon>Poaceae</taxon>
        <taxon>BOP clade</taxon>
        <taxon>Oryzoideae</taxon>
        <taxon>Oryzeae</taxon>
        <taxon>Oryzinae</taxon>
        <taxon>Oryza</taxon>
        <taxon>Oryza meyeriana</taxon>
    </lineage>
</organism>
<evidence type="ECO:0000256" key="3">
    <source>
        <dbReference type="PROSITE-ProRule" id="PRU00023"/>
    </source>
</evidence>
<evidence type="ECO:0000256" key="1">
    <source>
        <dbReference type="ARBA" id="ARBA00022737"/>
    </source>
</evidence>
<accession>A0A6G1DRK7</accession>
<dbReference type="GO" id="GO:0005886">
    <property type="term" value="C:plasma membrane"/>
    <property type="evidence" value="ECO:0007669"/>
    <property type="project" value="TreeGrafter"/>
</dbReference>
<name>A0A6G1DRK7_9ORYZ</name>
<dbReference type="SMART" id="SM00248">
    <property type="entry name" value="ANK"/>
    <property type="match status" value="1"/>
</dbReference>
<reference evidence="4 5" key="1">
    <citation type="submission" date="2019-11" db="EMBL/GenBank/DDBJ databases">
        <title>Whole genome sequence of Oryza granulata.</title>
        <authorList>
            <person name="Li W."/>
        </authorList>
    </citation>
    <scope>NUCLEOTIDE SEQUENCE [LARGE SCALE GENOMIC DNA]</scope>
    <source>
        <strain evidence="5">cv. Menghai</strain>
        <tissue evidence="4">Leaf</tissue>
    </source>
</reference>
<evidence type="ECO:0000313" key="4">
    <source>
        <dbReference type="EMBL" id="KAF0915258.1"/>
    </source>
</evidence>
<dbReference type="InterPro" id="IPR002110">
    <property type="entry name" value="Ankyrin_rpt"/>
</dbReference>
<dbReference type="Gene3D" id="1.25.40.20">
    <property type="entry name" value="Ankyrin repeat-containing domain"/>
    <property type="match status" value="1"/>
</dbReference>
<keyword evidence="2 3" id="KW-0040">ANK repeat</keyword>
<dbReference type="AlphaFoldDB" id="A0A6G1DRK7"/>
<dbReference type="PROSITE" id="PS50297">
    <property type="entry name" value="ANK_REP_REGION"/>
    <property type="match status" value="1"/>
</dbReference>
<sequence length="63" mass="7181">MSTLAYSRNHYQQTPLHVATKYGSLEIVKELVKHSPDVSENMDNEGQNICHIAVMNNRVKVLK</sequence>
<evidence type="ECO:0000256" key="2">
    <source>
        <dbReference type="ARBA" id="ARBA00023043"/>
    </source>
</evidence>
<comment type="caution">
    <text evidence="4">The sequence shown here is derived from an EMBL/GenBank/DDBJ whole genome shotgun (WGS) entry which is preliminary data.</text>
</comment>
<dbReference type="OrthoDB" id="1303095at2759"/>
<dbReference type="EMBL" id="SPHZ02000006">
    <property type="protein sequence ID" value="KAF0915258.1"/>
    <property type="molecule type" value="Genomic_DNA"/>
</dbReference>
<dbReference type="InterPro" id="IPR036770">
    <property type="entry name" value="Ankyrin_rpt-contain_sf"/>
</dbReference>
<dbReference type="Pfam" id="PF12796">
    <property type="entry name" value="Ank_2"/>
    <property type="match status" value="1"/>
</dbReference>
<dbReference type="PANTHER" id="PTHR24186:SF50">
    <property type="entry name" value="ANKYRIN REPEAT-CONTAINING PROTEIN ITN1-LIKE ISOFORM X1"/>
    <property type="match status" value="1"/>
</dbReference>